<reference evidence="2" key="1">
    <citation type="submission" date="2020-05" db="EMBL/GenBank/DDBJ databases">
        <title>Mycena genomes resolve the evolution of fungal bioluminescence.</title>
        <authorList>
            <person name="Tsai I.J."/>
        </authorList>
    </citation>
    <scope>NUCLEOTIDE SEQUENCE</scope>
    <source>
        <strain evidence="2">160909Yilan</strain>
    </source>
</reference>
<protein>
    <submittedName>
        <fullName evidence="2">F-box domain-containing protein</fullName>
    </submittedName>
</protein>
<organism evidence="2 3">
    <name type="scientific">Mycena sanguinolenta</name>
    <dbReference type="NCBI Taxonomy" id="230812"/>
    <lineage>
        <taxon>Eukaryota</taxon>
        <taxon>Fungi</taxon>
        <taxon>Dikarya</taxon>
        <taxon>Basidiomycota</taxon>
        <taxon>Agaricomycotina</taxon>
        <taxon>Agaricomycetes</taxon>
        <taxon>Agaricomycetidae</taxon>
        <taxon>Agaricales</taxon>
        <taxon>Marasmiineae</taxon>
        <taxon>Mycenaceae</taxon>
        <taxon>Mycena</taxon>
    </lineage>
</organism>
<keyword evidence="1" id="KW-0175">Coiled coil</keyword>
<dbReference type="InterPro" id="IPR032675">
    <property type="entry name" value="LRR_dom_sf"/>
</dbReference>
<gene>
    <name evidence="2" type="ORF">MSAN_01181600</name>
</gene>
<dbReference type="SUPFAM" id="SSF52047">
    <property type="entry name" value="RNI-like"/>
    <property type="match status" value="1"/>
</dbReference>
<dbReference type="AlphaFoldDB" id="A0A8H7D7A6"/>
<dbReference type="Gene3D" id="3.80.10.10">
    <property type="entry name" value="Ribonuclease Inhibitor"/>
    <property type="match status" value="1"/>
</dbReference>
<accession>A0A8H7D7A6</accession>
<comment type="caution">
    <text evidence="2">The sequence shown here is derived from an EMBL/GenBank/DDBJ whole genome shotgun (WGS) entry which is preliminary data.</text>
</comment>
<keyword evidence="3" id="KW-1185">Reference proteome</keyword>
<feature type="coiled-coil region" evidence="1">
    <location>
        <begin position="3"/>
        <end position="37"/>
    </location>
</feature>
<dbReference type="Proteomes" id="UP000623467">
    <property type="component" value="Unassembled WGS sequence"/>
</dbReference>
<dbReference type="OrthoDB" id="2890875at2759"/>
<evidence type="ECO:0000313" key="3">
    <source>
        <dbReference type="Proteomes" id="UP000623467"/>
    </source>
</evidence>
<evidence type="ECO:0000256" key="1">
    <source>
        <dbReference type="SAM" id="Coils"/>
    </source>
</evidence>
<name>A0A8H7D7A6_9AGAR</name>
<evidence type="ECO:0000313" key="2">
    <source>
        <dbReference type="EMBL" id="KAF7361483.1"/>
    </source>
</evidence>
<dbReference type="EMBL" id="JACAZH010000008">
    <property type="protein sequence ID" value="KAF7361483.1"/>
    <property type="molecule type" value="Genomic_DNA"/>
</dbReference>
<sequence length="421" mass="47999">MSAEELRARIVKLESEIELQKKLLKKLEKDKSLAQGQLNAVLDPVARLPLEISSEILLQSLAPEFAYGAQRVPTVLLKICRAWADIALATPALWTTVRIRFPCSYDLEEALPVWFERARNRPLSVSISLVGSLEYCNHCIPDALWEHGGQQLKHLKISDDNKADNDETIRLFWDPRIGIKTLVSLPLLETLRIQGQTHQEQGREYWLSEIFELLRHAPNIVECTFDSMTTLDDHPASERLILPTLRRLAFHRGSDDHILRYLSLPALEELSLPMEGNFRENFLPPISTAPLQDLALYHYSSYSDVELHECLHHIPSLVGCVLWEDDSQVIADLFQAMADLPSLLPNLRHLNIQIHEFDAELDFADSWRMLVRALSTRRLLELRIVNVKEPPPADVLASLRELVLGGIEIYIGDGIRNFVVD</sequence>
<proteinExistence type="predicted"/>